<accession>A2EX23</accession>
<organism evidence="2 3">
    <name type="scientific">Trichomonas vaginalis (strain ATCC PRA-98 / G3)</name>
    <dbReference type="NCBI Taxonomy" id="412133"/>
    <lineage>
        <taxon>Eukaryota</taxon>
        <taxon>Metamonada</taxon>
        <taxon>Parabasalia</taxon>
        <taxon>Trichomonadida</taxon>
        <taxon>Trichomonadidae</taxon>
        <taxon>Trichomonas</taxon>
    </lineage>
</organism>
<dbReference type="VEuPathDB" id="TrichDB:TVAGG3_0442520"/>
<dbReference type="FunCoup" id="A2EX23">
    <property type="interactions" value="545"/>
</dbReference>
<keyword evidence="3" id="KW-1185">Reference proteome</keyword>
<dbReference type="GO" id="GO:0032509">
    <property type="term" value="P:endosome transport via multivesicular body sorting pathway"/>
    <property type="evidence" value="ECO:0000318"/>
    <property type="project" value="GO_Central"/>
</dbReference>
<reference evidence="2" key="2">
    <citation type="journal article" date="2007" name="Science">
        <title>Draft genome sequence of the sexually transmitted pathogen Trichomonas vaginalis.</title>
        <authorList>
            <person name="Carlton J.M."/>
            <person name="Hirt R.P."/>
            <person name="Silva J.C."/>
            <person name="Delcher A.L."/>
            <person name="Schatz M."/>
            <person name="Zhao Q."/>
            <person name="Wortman J.R."/>
            <person name="Bidwell S.L."/>
            <person name="Alsmark U.C.M."/>
            <person name="Besteiro S."/>
            <person name="Sicheritz-Ponten T."/>
            <person name="Noel C.J."/>
            <person name="Dacks J.B."/>
            <person name="Foster P.G."/>
            <person name="Simillion C."/>
            <person name="Van de Peer Y."/>
            <person name="Miranda-Saavedra D."/>
            <person name="Barton G.J."/>
            <person name="Westrop G.D."/>
            <person name="Mueller S."/>
            <person name="Dessi D."/>
            <person name="Fiori P.L."/>
            <person name="Ren Q."/>
            <person name="Paulsen I."/>
            <person name="Zhang H."/>
            <person name="Bastida-Corcuera F.D."/>
            <person name="Simoes-Barbosa A."/>
            <person name="Brown M.T."/>
            <person name="Hayes R.D."/>
            <person name="Mukherjee M."/>
            <person name="Okumura C.Y."/>
            <person name="Schneider R."/>
            <person name="Smith A.J."/>
            <person name="Vanacova S."/>
            <person name="Villalvazo M."/>
            <person name="Haas B.J."/>
            <person name="Pertea M."/>
            <person name="Feldblyum T.V."/>
            <person name="Utterback T.R."/>
            <person name="Shu C.L."/>
            <person name="Osoegawa K."/>
            <person name="de Jong P.J."/>
            <person name="Hrdy I."/>
            <person name="Horvathova L."/>
            <person name="Zubacova Z."/>
            <person name="Dolezal P."/>
            <person name="Malik S.B."/>
            <person name="Logsdon J.M. Jr."/>
            <person name="Henze K."/>
            <person name="Gupta A."/>
            <person name="Wang C.C."/>
            <person name="Dunne R.L."/>
            <person name="Upcroft J.A."/>
            <person name="Upcroft P."/>
            <person name="White O."/>
            <person name="Salzberg S.L."/>
            <person name="Tang P."/>
            <person name="Chiu C.-H."/>
            <person name="Lee Y.-S."/>
            <person name="Embley T.M."/>
            <person name="Coombs G.H."/>
            <person name="Mottram J.C."/>
            <person name="Tachezy J."/>
            <person name="Fraser-Liggett C.M."/>
            <person name="Johnson P.J."/>
        </authorList>
    </citation>
    <scope>NUCLEOTIDE SEQUENCE [LARGE SCALE GENOMIC DNA]</scope>
    <source>
        <strain evidence="2">G3</strain>
    </source>
</reference>
<dbReference type="SMR" id="A2EX23"/>
<name>A2EX23_TRIV3</name>
<dbReference type="AlphaFoldDB" id="A2EX23"/>
<dbReference type="GO" id="GO:0000815">
    <property type="term" value="C:ESCRT III complex"/>
    <property type="evidence" value="ECO:0000318"/>
    <property type="project" value="GO_Central"/>
</dbReference>
<dbReference type="Proteomes" id="UP000001542">
    <property type="component" value="Unassembled WGS sequence"/>
</dbReference>
<dbReference type="GO" id="GO:0045324">
    <property type="term" value="P:late endosome to vacuole transport"/>
    <property type="evidence" value="ECO:0000318"/>
    <property type="project" value="GO_Central"/>
</dbReference>
<dbReference type="OrthoDB" id="10252926at2759"/>
<dbReference type="eggNOG" id="KOG3230">
    <property type="taxonomic scope" value="Eukaryota"/>
</dbReference>
<sequence length="193" mass="22065">MGLFNKKVSPDERLKQFRLDLRKAGREIERERTRLQRTEGKLKLDMKKAANSGNLDILMMLAKDMVRNRNAMKKFMKLKSSLDSLGLRITLIKAQNGSMMALKGASLAMAQLNRMVNLPQMQHIMQKFMMENEMMDTKSEMMDGLTDDLWDEEGDMEEETALQYSAIFQEMGIPLTPQIQAAVAKSQQPVTNS</sequence>
<protein>
    <submittedName>
        <fullName evidence="2">SNF7 family protein</fullName>
    </submittedName>
</protein>
<proteinExistence type="predicted"/>
<dbReference type="InParanoid" id="A2EX23"/>
<dbReference type="InterPro" id="IPR005024">
    <property type="entry name" value="Snf7_fam"/>
</dbReference>
<dbReference type="STRING" id="5722.A2EX23"/>
<feature type="coiled-coil region" evidence="1">
    <location>
        <begin position="14"/>
        <end position="41"/>
    </location>
</feature>
<dbReference type="RefSeq" id="XP_001315023.1">
    <property type="nucleotide sequence ID" value="XM_001314988.1"/>
</dbReference>
<keyword evidence="1" id="KW-0175">Coiled coil</keyword>
<gene>
    <name evidence="2" type="ORF">TVAG_008080</name>
</gene>
<dbReference type="KEGG" id="tva:4760640"/>
<dbReference type="Gene3D" id="6.10.140.1230">
    <property type="match status" value="1"/>
</dbReference>
<evidence type="ECO:0000313" key="2">
    <source>
        <dbReference type="EMBL" id="EAY02800.1"/>
    </source>
</evidence>
<dbReference type="GO" id="GO:0015031">
    <property type="term" value="P:protein transport"/>
    <property type="evidence" value="ECO:0000318"/>
    <property type="project" value="GO_Central"/>
</dbReference>
<dbReference type="OMA" id="LMWANIQ"/>
<dbReference type="PANTHER" id="PTHR10476">
    <property type="entry name" value="CHARGED MULTIVESICULAR BODY PROTEIN"/>
    <property type="match status" value="1"/>
</dbReference>
<evidence type="ECO:0000256" key="1">
    <source>
        <dbReference type="SAM" id="Coils"/>
    </source>
</evidence>
<evidence type="ECO:0000313" key="3">
    <source>
        <dbReference type="Proteomes" id="UP000001542"/>
    </source>
</evidence>
<dbReference type="Pfam" id="PF03357">
    <property type="entry name" value="Snf7"/>
    <property type="match status" value="1"/>
</dbReference>
<dbReference type="EMBL" id="DS113524">
    <property type="protein sequence ID" value="EAY02800.1"/>
    <property type="molecule type" value="Genomic_DNA"/>
</dbReference>
<reference evidence="2" key="1">
    <citation type="submission" date="2006-10" db="EMBL/GenBank/DDBJ databases">
        <authorList>
            <person name="Amadeo P."/>
            <person name="Zhao Q."/>
            <person name="Wortman J."/>
            <person name="Fraser-Liggett C."/>
            <person name="Carlton J."/>
        </authorList>
    </citation>
    <scope>NUCLEOTIDE SEQUENCE</scope>
    <source>
        <strain evidence="2">G3</strain>
    </source>
</reference>
<dbReference type="VEuPathDB" id="TrichDB:TVAG_008080"/>
<dbReference type="GO" id="GO:0005771">
    <property type="term" value="C:multivesicular body"/>
    <property type="evidence" value="ECO:0000318"/>
    <property type="project" value="GO_Central"/>
</dbReference>